<keyword evidence="3" id="KW-0547">Nucleotide-binding</keyword>
<dbReference type="GO" id="GO:0070740">
    <property type="term" value="F:tubulin-glutamic acid ligase activity"/>
    <property type="evidence" value="ECO:0007669"/>
    <property type="project" value="TreeGrafter"/>
</dbReference>
<evidence type="ECO:0000256" key="3">
    <source>
        <dbReference type="ARBA" id="ARBA00022741"/>
    </source>
</evidence>
<evidence type="ECO:0000256" key="1">
    <source>
        <dbReference type="ARBA" id="ARBA00006820"/>
    </source>
</evidence>
<dbReference type="Pfam" id="PF03133">
    <property type="entry name" value="TTL"/>
    <property type="match status" value="1"/>
</dbReference>
<dbReference type="AlphaFoldDB" id="A0A238BKF2"/>
<sequence>MIVLWGSDEYHIMPITYVLPRDMKRLKAYLHDNPPHKNCLHDNSSHIVILKPPASARGTGISFATKLKQIPKKMSLVAQHYIDRPLIVNSTKFDLRLYVYLTNLDPLRIYLYNDGLSYHIFYSSALSSMSNKFMHLTNYSINKLAQSAGERTTPVPKWKLSDFWEHIAEHVDVDVVKSKITDIIIKAVLA</sequence>
<dbReference type="EMBL" id="KZ270884">
    <property type="protein sequence ID" value="OZC05524.1"/>
    <property type="molecule type" value="Genomic_DNA"/>
</dbReference>
<dbReference type="Gene3D" id="3.30.470.20">
    <property type="entry name" value="ATP-grasp fold, B domain"/>
    <property type="match status" value="1"/>
</dbReference>
<comment type="similarity">
    <text evidence="1">Belongs to the tubulin--tyrosine ligase family.</text>
</comment>
<keyword evidence="2" id="KW-0436">Ligase</keyword>
<dbReference type="SUPFAM" id="SSF56059">
    <property type="entry name" value="Glutathione synthetase ATP-binding domain-like"/>
    <property type="match status" value="1"/>
</dbReference>
<evidence type="ECO:0000256" key="4">
    <source>
        <dbReference type="ARBA" id="ARBA00022840"/>
    </source>
</evidence>
<dbReference type="OrthoDB" id="202825at2759"/>
<protein>
    <recommendedName>
        <fullName evidence="7">Tubulin-tyrosine ligase family protein</fullName>
    </recommendedName>
</protein>
<keyword evidence="6" id="KW-1185">Reference proteome</keyword>
<dbReference type="PANTHER" id="PTHR12241:SF162">
    <property type="entry name" value="TUBULIN MONOGLUTAMYLASE TTLL4"/>
    <property type="match status" value="1"/>
</dbReference>
<keyword evidence="4" id="KW-0067">ATP-binding</keyword>
<reference evidence="5 6" key="1">
    <citation type="submission" date="2015-12" db="EMBL/GenBank/DDBJ databases">
        <title>Draft genome of the nematode, Onchocerca flexuosa.</title>
        <authorList>
            <person name="Mitreva M."/>
        </authorList>
    </citation>
    <scope>NUCLEOTIDE SEQUENCE [LARGE SCALE GENOMIC DNA]</scope>
    <source>
        <strain evidence="5">Red Deer</strain>
    </source>
</reference>
<dbReference type="GO" id="GO:0005524">
    <property type="term" value="F:ATP binding"/>
    <property type="evidence" value="ECO:0007669"/>
    <property type="project" value="UniProtKB-KW"/>
</dbReference>
<dbReference type="Proteomes" id="UP000242913">
    <property type="component" value="Unassembled WGS sequence"/>
</dbReference>
<evidence type="ECO:0000313" key="5">
    <source>
        <dbReference type="EMBL" id="OZC05524.1"/>
    </source>
</evidence>
<dbReference type="GO" id="GO:0015631">
    <property type="term" value="F:tubulin binding"/>
    <property type="evidence" value="ECO:0007669"/>
    <property type="project" value="TreeGrafter"/>
</dbReference>
<dbReference type="GO" id="GO:0036064">
    <property type="term" value="C:ciliary basal body"/>
    <property type="evidence" value="ECO:0007669"/>
    <property type="project" value="TreeGrafter"/>
</dbReference>
<name>A0A238BKF2_9BILA</name>
<evidence type="ECO:0008006" key="7">
    <source>
        <dbReference type="Google" id="ProtNLM"/>
    </source>
</evidence>
<dbReference type="PROSITE" id="PS51221">
    <property type="entry name" value="TTL"/>
    <property type="match status" value="1"/>
</dbReference>
<dbReference type="GO" id="GO:0019098">
    <property type="term" value="P:reproductive behavior"/>
    <property type="evidence" value="ECO:0007669"/>
    <property type="project" value="UniProtKB-ARBA"/>
</dbReference>
<proteinExistence type="inferred from homology"/>
<evidence type="ECO:0000313" key="6">
    <source>
        <dbReference type="Proteomes" id="UP000242913"/>
    </source>
</evidence>
<dbReference type="InterPro" id="IPR004344">
    <property type="entry name" value="TTL/TTLL_fam"/>
</dbReference>
<dbReference type="PANTHER" id="PTHR12241">
    <property type="entry name" value="TUBULIN POLYGLUTAMYLASE"/>
    <property type="match status" value="1"/>
</dbReference>
<accession>A0A238BKF2</accession>
<dbReference type="GO" id="GO:0000226">
    <property type="term" value="P:microtubule cytoskeleton organization"/>
    <property type="evidence" value="ECO:0007669"/>
    <property type="project" value="TreeGrafter"/>
</dbReference>
<organism evidence="5 6">
    <name type="scientific">Onchocerca flexuosa</name>
    <dbReference type="NCBI Taxonomy" id="387005"/>
    <lineage>
        <taxon>Eukaryota</taxon>
        <taxon>Metazoa</taxon>
        <taxon>Ecdysozoa</taxon>
        <taxon>Nematoda</taxon>
        <taxon>Chromadorea</taxon>
        <taxon>Rhabditida</taxon>
        <taxon>Spirurina</taxon>
        <taxon>Spiruromorpha</taxon>
        <taxon>Filarioidea</taxon>
        <taxon>Onchocercidae</taxon>
        <taxon>Onchocerca</taxon>
    </lineage>
</organism>
<gene>
    <name evidence="5" type="ORF">X798_07502</name>
</gene>
<evidence type="ECO:0000256" key="2">
    <source>
        <dbReference type="ARBA" id="ARBA00022598"/>
    </source>
</evidence>